<feature type="region of interest" description="Disordered" evidence="4">
    <location>
        <begin position="267"/>
        <end position="297"/>
    </location>
</feature>
<dbReference type="AlphaFoldDB" id="A0A098LBX8"/>
<evidence type="ECO:0000256" key="3">
    <source>
        <dbReference type="ARBA" id="ARBA00022840"/>
    </source>
</evidence>
<dbReference type="EMBL" id="BBLT01000002">
    <property type="protein sequence ID" value="GAL83932.1"/>
    <property type="molecule type" value="Genomic_DNA"/>
</dbReference>
<dbReference type="InterPro" id="IPR027417">
    <property type="entry name" value="P-loop_NTPase"/>
</dbReference>
<dbReference type="STRING" id="153721.MYP_1160"/>
<dbReference type="FunFam" id="3.40.50.300:FF:001320">
    <property type="entry name" value="Heme ABC transporter ATP-binding protein"/>
    <property type="match status" value="1"/>
</dbReference>
<keyword evidence="7" id="KW-1185">Reference proteome</keyword>
<evidence type="ECO:0000256" key="2">
    <source>
        <dbReference type="ARBA" id="ARBA00022741"/>
    </source>
</evidence>
<keyword evidence="2" id="KW-0547">Nucleotide-binding</keyword>
<dbReference type="Gene3D" id="3.40.50.300">
    <property type="entry name" value="P-loop containing nucleotide triphosphate hydrolases"/>
    <property type="match status" value="2"/>
</dbReference>
<dbReference type="SMART" id="SM00382">
    <property type="entry name" value="AAA"/>
    <property type="match status" value="2"/>
</dbReference>
<protein>
    <submittedName>
        <fullName evidence="6">ABC transporter ATPase</fullName>
    </submittedName>
</protein>
<dbReference type="GO" id="GO:0016887">
    <property type="term" value="F:ATP hydrolysis activity"/>
    <property type="evidence" value="ECO:0007669"/>
    <property type="project" value="InterPro"/>
</dbReference>
<dbReference type="PROSITE" id="PS00211">
    <property type="entry name" value="ABC_TRANSPORTER_1"/>
    <property type="match status" value="2"/>
</dbReference>
<dbReference type="CDD" id="cd03221">
    <property type="entry name" value="ABCF_EF-3"/>
    <property type="match status" value="2"/>
</dbReference>
<dbReference type="Proteomes" id="UP000030185">
    <property type="component" value="Unassembled WGS sequence"/>
</dbReference>
<evidence type="ECO:0000256" key="4">
    <source>
        <dbReference type="SAM" id="MobiDB-lite"/>
    </source>
</evidence>
<evidence type="ECO:0000313" key="6">
    <source>
        <dbReference type="EMBL" id="GAL83932.1"/>
    </source>
</evidence>
<dbReference type="Pfam" id="PF00005">
    <property type="entry name" value="ABC_tran"/>
    <property type="match status" value="2"/>
</dbReference>
<dbReference type="InterPro" id="IPR017871">
    <property type="entry name" value="ABC_transporter-like_CS"/>
</dbReference>
<comment type="caution">
    <text evidence="6">The sequence shown here is derived from an EMBL/GenBank/DDBJ whole genome shotgun (WGS) entry which is preliminary data.</text>
</comment>
<evidence type="ECO:0000259" key="5">
    <source>
        <dbReference type="PROSITE" id="PS50893"/>
    </source>
</evidence>
<keyword evidence="3" id="KW-0067">ATP-binding</keyword>
<dbReference type="SUPFAM" id="SSF52540">
    <property type="entry name" value="P-loop containing nucleoside triphosphate hydrolases"/>
    <property type="match status" value="2"/>
</dbReference>
<keyword evidence="1" id="KW-0677">Repeat</keyword>
<dbReference type="InterPro" id="IPR003593">
    <property type="entry name" value="AAA+_ATPase"/>
</dbReference>
<dbReference type="NCBIfam" id="NF000355">
    <property type="entry name" value="ribo_prot_ABC_F"/>
    <property type="match status" value="1"/>
</dbReference>
<accession>A0A098LBX8</accession>
<feature type="compositionally biased region" description="Basic and acidic residues" evidence="4">
    <location>
        <begin position="267"/>
        <end position="282"/>
    </location>
</feature>
<dbReference type="GO" id="GO:0005524">
    <property type="term" value="F:ATP binding"/>
    <property type="evidence" value="ECO:0007669"/>
    <property type="project" value="UniProtKB-KW"/>
</dbReference>
<reference evidence="6 7" key="1">
    <citation type="submission" date="2014-09" db="EMBL/GenBank/DDBJ databases">
        <title>Sporocytophaga myxococcoides PG-01 genome sequencing.</title>
        <authorList>
            <person name="Liu L."/>
            <person name="Gao P.J."/>
            <person name="Chen G.J."/>
            <person name="Wang L.S."/>
        </authorList>
    </citation>
    <scope>NUCLEOTIDE SEQUENCE [LARGE SCALE GENOMIC DNA]</scope>
    <source>
        <strain evidence="6 7">PG-01</strain>
    </source>
</reference>
<dbReference type="PANTHER" id="PTHR19211">
    <property type="entry name" value="ATP-BINDING TRANSPORT PROTEIN-RELATED"/>
    <property type="match status" value="1"/>
</dbReference>
<sequence>MFPAFAWCSVSTFKKEIMIILQNLTYIHSNKDLLFDNIHLAVNDNEKIALIGNNGSGKSTLIKIMAGIVQPSAGLVNSSSKPYYVPQIFGQFNEHTIAQALQIEDKLNALSEILSGNVSESNFATLNDDWTIEERSYAALAHWGHQGLDLKQRMNTLSGGQKTKVFLAGILIHQPDIILMDEPSNHLDLSGRALLYNFIQSCESTLVVISHDRKLLNMLDIVVELSSKGLSVYGGSYDFYKEQKLSERQALDHDLKSKEKELRKAKEIEREALERQQRTDARGKKKQEKAGLPRISMNTLKNKAENSTAKVKGVHAEKTGMLSQELNDLRKELPEADKIKFGFDNSSLHKGKILCSVKEINHSYDQNLLWKERLSFQITSGERLVVKGLNGKGKTTLIKIILGEIKPLIGTIYKADCKTVYIDQEYSIIDNDFSVYEQAQTFNSTSLQEHEVKIRLNRFLFTKDDWDKSCSVLSGGEKMRLMLCCLTISSQVPDIIVLDEPTNNLDIQNVEIMTAAINEYEGTLIVISHDEYFLEQVGVEREIELI</sequence>
<dbReference type="eggNOG" id="COG0488">
    <property type="taxonomic scope" value="Bacteria"/>
</dbReference>
<evidence type="ECO:0000313" key="7">
    <source>
        <dbReference type="Proteomes" id="UP000030185"/>
    </source>
</evidence>
<evidence type="ECO:0000256" key="1">
    <source>
        <dbReference type="ARBA" id="ARBA00022737"/>
    </source>
</evidence>
<name>A0A098LBX8_9BACT</name>
<dbReference type="InterPro" id="IPR003439">
    <property type="entry name" value="ABC_transporter-like_ATP-bd"/>
</dbReference>
<gene>
    <name evidence="6" type="ORF">MYP_1160</name>
</gene>
<dbReference type="PROSITE" id="PS50893">
    <property type="entry name" value="ABC_TRANSPORTER_2"/>
    <property type="match status" value="1"/>
</dbReference>
<dbReference type="InterPro" id="IPR050611">
    <property type="entry name" value="ABCF"/>
</dbReference>
<feature type="domain" description="ABC transporter" evidence="5">
    <location>
        <begin position="19"/>
        <end position="252"/>
    </location>
</feature>
<organism evidence="6 7">
    <name type="scientific">Sporocytophaga myxococcoides</name>
    <dbReference type="NCBI Taxonomy" id="153721"/>
    <lineage>
        <taxon>Bacteria</taxon>
        <taxon>Pseudomonadati</taxon>
        <taxon>Bacteroidota</taxon>
        <taxon>Cytophagia</taxon>
        <taxon>Cytophagales</taxon>
        <taxon>Cytophagaceae</taxon>
        <taxon>Sporocytophaga</taxon>
    </lineage>
</organism>
<dbReference type="PANTHER" id="PTHR19211:SF6">
    <property type="entry name" value="BLL7188 PROTEIN"/>
    <property type="match status" value="1"/>
</dbReference>
<proteinExistence type="predicted"/>